<proteinExistence type="predicted"/>
<accession>A0AAX6DKA7</accession>
<evidence type="ECO:0000313" key="1">
    <source>
        <dbReference type="EMBL" id="KAJ6792184.1"/>
    </source>
</evidence>
<protein>
    <submittedName>
        <fullName evidence="1">Uncharacterized protein</fullName>
    </submittedName>
</protein>
<keyword evidence="2" id="KW-1185">Reference proteome</keyword>
<comment type="caution">
    <text evidence="1">The sequence shown here is derived from an EMBL/GenBank/DDBJ whole genome shotgun (WGS) entry which is preliminary data.</text>
</comment>
<evidence type="ECO:0000313" key="2">
    <source>
        <dbReference type="Proteomes" id="UP001140949"/>
    </source>
</evidence>
<name>A0AAX6DKA7_IRIPA</name>
<sequence length="42" mass="4793">MADSHHPTTPRWSHLFRTTATAISSFSRQQRPSATISSFFSR</sequence>
<dbReference type="AlphaFoldDB" id="A0AAX6DKA7"/>
<reference evidence="1" key="2">
    <citation type="submission" date="2023-04" db="EMBL/GenBank/DDBJ databases">
        <authorList>
            <person name="Bruccoleri R.E."/>
            <person name="Oakeley E.J."/>
            <person name="Faust A.-M."/>
            <person name="Dessus-Babus S."/>
            <person name="Altorfer M."/>
            <person name="Burckhardt D."/>
            <person name="Oertli M."/>
            <person name="Naumann U."/>
            <person name="Petersen F."/>
            <person name="Wong J."/>
        </authorList>
    </citation>
    <scope>NUCLEOTIDE SEQUENCE</scope>
    <source>
        <strain evidence="1">GSM-AAB239-AS_SAM_17_03QT</strain>
        <tissue evidence="1">Leaf</tissue>
    </source>
</reference>
<dbReference type="EMBL" id="JANAVB010044019">
    <property type="protein sequence ID" value="KAJ6792184.1"/>
    <property type="molecule type" value="Genomic_DNA"/>
</dbReference>
<organism evidence="1 2">
    <name type="scientific">Iris pallida</name>
    <name type="common">Sweet iris</name>
    <dbReference type="NCBI Taxonomy" id="29817"/>
    <lineage>
        <taxon>Eukaryota</taxon>
        <taxon>Viridiplantae</taxon>
        <taxon>Streptophyta</taxon>
        <taxon>Embryophyta</taxon>
        <taxon>Tracheophyta</taxon>
        <taxon>Spermatophyta</taxon>
        <taxon>Magnoliopsida</taxon>
        <taxon>Liliopsida</taxon>
        <taxon>Asparagales</taxon>
        <taxon>Iridaceae</taxon>
        <taxon>Iridoideae</taxon>
        <taxon>Irideae</taxon>
        <taxon>Iris</taxon>
    </lineage>
</organism>
<reference evidence="1" key="1">
    <citation type="journal article" date="2023" name="GigaByte">
        <title>Genome assembly of the bearded iris, Iris pallida Lam.</title>
        <authorList>
            <person name="Bruccoleri R.E."/>
            <person name="Oakeley E.J."/>
            <person name="Faust A.M.E."/>
            <person name="Altorfer M."/>
            <person name="Dessus-Babus S."/>
            <person name="Burckhardt D."/>
            <person name="Oertli M."/>
            <person name="Naumann U."/>
            <person name="Petersen F."/>
            <person name="Wong J."/>
        </authorList>
    </citation>
    <scope>NUCLEOTIDE SEQUENCE</scope>
    <source>
        <strain evidence="1">GSM-AAB239-AS_SAM_17_03QT</strain>
    </source>
</reference>
<gene>
    <name evidence="1" type="ORF">M6B38_240245</name>
</gene>
<dbReference type="Proteomes" id="UP001140949">
    <property type="component" value="Unassembled WGS sequence"/>
</dbReference>